<keyword evidence="1" id="KW-0732">Signal</keyword>
<organism evidence="2 3">
    <name type="scientific">endosymbiont of Bathymodiolus septemdierum str. Myojin knoll</name>
    <dbReference type="NCBI Taxonomy" id="1303921"/>
    <lineage>
        <taxon>Bacteria</taxon>
        <taxon>Pseudomonadati</taxon>
        <taxon>Pseudomonadota</taxon>
        <taxon>Gammaproteobacteria</taxon>
        <taxon>sulfur-oxidizing symbionts</taxon>
    </lineage>
</organism>
<gene>
    <name evidence="2" type="ORF">BSEPE_0800</name>
</gene>
<evidence type="ECO:0000313" key="2">
    <source>
        <dbReference type="EMBL" id="BAS67793.1"/>
    </source>
</evidence>
<name>A0A0P0URN9_9GAMM</name>
<feature type="signal peptide" evidence="1">
    <location>
        <begin position="1"/>
        <end position="18"/>
    </location>
</feature>
<protein>
    <submittedName>
        <fullName evidence="2">Uncharacterized protein</fullName>
    </submittedName>
</protein>
<dbReference type="EMBL" id="AP013042">
    <property type="protein sequence ID" value="BAS67793.1"/>
    <property type="molecule type" value="Genomic_DNA"/>
</dbReference>
<feature type="chain" id="PRO_5006056047" evidence="1">
    <location>
        <begin position="19"/>
        <end position="101"/>
    </location>
</feature>
<evidence type="ECO:0000256" key="1">
    <source>
        <dbReference type="SAM" id="SignalP"/>
    </source>
</evidence>
<dbReference type="KEGG" id="ebh:BSEPE_0800"/>
<dbReference type="RefSeq" id="WP_066044388.1">
    <property type="nucleotide sequence ID" value="NZ_AP013042.1"/>
</dbReference>
<dbReference type="AlphaFoldDB" id="A0A0P0URN9"/>
<reference evidence="2 3" key="2">
    <citation type="journal article" date="2016" name="ISME J.">
        <title>Heterogeneous composition of key metabolic gene clusters in a vent mussel symbiont population.</title>
        <authorList>
            <person name="Ikuta T."/>
            <person name="Takaki Y."/>
            <person name="Nagai Y."/>
            <person name="Shimamura S."/>
            <person name="Tsuda M."/>
            <person name="Kawagucci S."/>
            <person name="Aoki Y."/>
            <person name="Inoue K."/>
            <person name="Teruya M."/>
            <person name="Satou K."/>
            <person name="Teruya K."/>
            <person name="Shimoji M."/>
            <person name="Tamotsu H."/>
            <person name="Hirano T."/>
            <person name="Maruyama T."/>
            <person name="Yoshida T."/>
        </authorList>
    </citation>
    <scope>NUCLEOTIDE SEQUENCE [LARGE SCALE GENOMIC DNA]</scope>
    <source>
        <strain evidence="2 3">Myojin Knoll</strain>
    </source>
</reference>
<dbReference type="OrthoDB" id="9804297at2"/>
<dbReference type="Proteomes" id="UP000067399">
    <property type="component" value="Chromosome"/>
</dbReference>
<sequence length="101" mass="11183">MKKTLSTLFLTISLSVSALSPNEMLAIVGAVKFYNENCAGLNPAGARRMNQGLKRFKMDKTPISVLEQHPFAISTYNTAKKYGCDGTKREAQKAGFFQYIN</sequence>
<reference evidence="2 3" key="1">
    <citation type="journal article" date="2000" name="Mar. Ecol. Prog. Ser.">
        <title>Phylogenetic characterization of endosymbionts in three hydrothermal vent mussels: influence on host distributions.</title>
        <authorList>
            <person name="Fujiwara Y."/>
            <person name="Takai K."/>
            <person name="Uematsu K."/>
            <person name="Tsuchida S."/>
            <person name="Hunt J.C."/>
            <person name="Hashimoto J."/>
        </authorList>
    </citation>
    <scope>NUCLEOTIDE SEQUENCE [LARGE SCALE GENOMIC DNA]</scope>
    <source>
        <strain evidence="2 3">Myojin Knoll</strain>
    </source>
</reference>
<accession>A0A0P0URN9</accession>
<evidence type="ECO:0000313" key="3">
    <source>
        <dbReference type="Proteomes" id="UP000067399"/>
    </source>
</evidence>
<proteinExistence type="predicted"/>
<keyword evidence="3" id="KW-1185">Reference proteome</keyword>
<dbReference type="STRING" id="1303921.BSEPE_0800"/>